<protein>
    <recommendedName>
        <fullName evidence="2">YCII-related domain-containing protein</fullName>
    </recommendedName>
</protein>
<gene>
    <name evidence="3" type="ORF">FH969_01235</name>
</gene>
<evidence type="ECO:0000256" key="1">
    <source>
        <dbReference type="ARBA" id="ARBA00007689"/>
    </source>
</evidence>
<dbReference type="PANTHER" id="PTHR37828">
    <property type="entry name" value="GSR2449 PROTEIN"/>
    <property type="match status" value="1"/>
</dbReference>
<comment type="similarity">
    <text evidence="1">Belongs to the YciI family.</text>
</comment>
<dbReference type="SUPFAM" id="SSF54909">
    <property type="entry name" value="Dimeric alpha+beta barrel"/>
    <property type="match status" value="1"/>
</dbReference>
<accession>A0A5C5BEM8</accession>
<sequence length="95" mass="10071">MPVFAVEYTYDDRTAERDAVRPEHRAFLRALHETGALLASGPFEGGASALLVVVAADDAAARDLLTGDPFAAAGLLADVRVRPWSPVIGVFAHLV</sequence>
<dbReference type="RefSeq" id="WP_139985574.1">
    <property type="nucleotide sequence ID" value="NZ_DAMDJA010000107.1"/>
</dbReference>
<dbReference type="PANTHER" id="PTHR37828:SF1">
    <property type="entry name" value="YCII-RELATED DOMAIN-CONTAINING PROTEIN"/>
    <property type="match status" value="1"/>
</dbReference>
<dbReference type="Proteomes" id="UP000313849">
    <property type="component" value="Unassembled WGS sequence"/>
</dbReference>
<dbReference type="EMBL" id="VENP01000002">
    <property type="protein sequence ID" value="TNU77001.1"/>
    <property type="molecule type" value="Genomic_DNA"/>
</dbReference>
<dbReference type="InterPro" id="IPR005545">
    <property type="entry name" value="YCII"/>
</dbReference>
<keyword evidence="4" id="KW-1185">Reference proteome</keyword>
<evidence type="ECO:0000259" key="2">
    <source>
        <dbReference type="Pfam" id="PF03795"/>
    </source>
</evidence>
<dbReference type="OrthoDB" id="8968203at2"/>
<dbReference type="AlphaFoldDB" id="A0A5C5BEM8"/>
<evidence type="ECO:0000313" key="3">
    <source>
        <dbReference type="EMBL" id="TNU77001.1"/>
    </source>
</evidence>
<proteinExistence type="inferred from homology"/>
<comment type="caution">
    <text evidence="3">The sequence shown here is derived from an EMBL/GenBank/DDBJ whole genome shotgun (WGS) entry which is preliminary data.</text>
</comment>
<organism evidence="3 4">
    <name type="scientific">Miniimonas arenae</name>
    <dbReference type="NCBI Taxonomy" id="676201"/>
    <lineage>
        <taxon>Bacteria</taxon>
        <taxon>Bacillati</taxon>
        <taxon>Actinomycetota</taxon>
        <taxon>Actinomycetes</taxon>
        <taxon>Micrococcales</taxon>
        <taxon>Beutenbergiaceae</taxon>
        <taxon>Miniimonas</taxon>
    </lineage>
</organism>
<name>A0A5C5BEM8_9MICO</name>
<feature type="domain" description="YCII-related" evidence="2">
    <location>
        <begin position="5"/>
        <end position="85"/>
    </location>
</feature>
<dbReference type="Pfam" id="PF03795">
    <property type="entry name" value="YCII"/>
    <property type="match status" value="1"/>
</dbReference>
<reference evidence="3 4" key="1">
    <citation type="submission" date="2019-06" db="EMBL/GenBank/DDBJ databases">
        <title>Draft genome sequence of Miniimonas arenae KCTC 19750T isolated from sea sand.</title>
        <authorList>
            <person name="Park S.-J."/>
        </authorList>
    </citation>
    <scope>NUCLEOTIDE SEQUENCE [LARGE SCALE GENOMIC DNA]</scope>
    <source>
        <strain evidence="3 4">KCTC 19750</strain>
    </source>
</reference>
<dbReference type="Gene3D" id="3.30.70.1060">
    <property type="entry name" value="Dimeric alpha+beta barrel"/>
    <property type="match status" value="1"/>
</dbReference>
<dbReference type="InterPro" id="IPR011008">
    <property type="entry name" value="Dimeric_a/b-barrel"/>
</dbReference>
<evidence type="ECO:0000313" key="4">
    <source>
        <dbReference type="Proteomes" id="UP000313849"/>
    </source>
</evidence>